<feature type="compositionally biased region" description="Basic residues" evidence="1">
    <location>
        <begin position="75"/>
        <end position="92"/>
    </location>
</feature>
<proteinExistence type="predicted"/>
<feature type="region of interest" description="Disordered" evidence="1">
    <location>
        <begin position="62"/>
        <end position="122"/>
    </location>
</feature>
<comment type="caution">
    <text evidence="2">The sequence shown here is derived from an EMBL/GenBank/DDBJ whole genome shotgun (WGS) entry which is preliminary data.</text>
</comment>
<gene>
    <name evidence="2" type="ORF">PCOR1329_LOCUS19032</name>
</gene>
<name>A0ABN9RBH2_9DINO</name>
<sequence length="165" mass="18618">MPPRRERERRERSPPLSRRKRPKPLQQAAPPSRRPEKHADLYAFLYVCCVWLAPHARGAPGPVTIGQSRDPPRRPCQRRSAQRAAKLRRRERRTAEAGARRRKNFEQASRDPCLSTTAPTMPQHRDLHTSVYSCHGVSATCISLLSSELNIGRLAVSEGVSTSPV</sequence>
<reference evidence="2" key="1">
    <citation type="submission" date="2023-10" db="EMBL/GenBank/DDBJ databases">
        <authorList>
            <person name="Chen Y."/>
            <person name="Shah S."/>
            <person name="Dougan E. K."/>
            <person name="Thang M."/>
            <person name="Chan C."/>
        </authorList>
    </citation>
    <scope>NUCLEOTIDE SEQUENCE [LARGE SCALE GENOMIC DNA]</scope>
</reference>
<evidence type="ECO:0000313" key="3">
    <source>
        <dbReference type="Proteomes" id="UP001189429"/>
    </source>
</evidence>
<dbReference type="EMBL" id="CAUYUJ010006036">
    <property type="protein sequence ID" value="CAK0815900.1"/>
    <property type="molecule type" value="Genomic_DNA"/>
</dbReference>
<protein>
    <submittedName>
        <fullName evidence="2">Uncharacterized protein</fullName>
    </submittedName>
</protein>
<keyword evidence="3" id="KW-1185">Reference proteome</keyword>
<dbReference type="Proteomes" id="UP001189429">
    <property type="component" value="Unassembled WGS sequence"/>
</dbReference>
<evidence type="ECO:0000256" key="1">
    <source>
        <dbReference type="SAM" id="MobiDB-lite"/>
    </source>
</evidence>
<feature type="compositionally biased region" description="Basic and acidic residues" evidence="1">
    <location>
        <begin position="93"/>
        <end position="109"/>
    </location>
</feature>
<accession>A0ABN9RBH2</accession>
<feature type="compositionally biased region" description="Basic and acidic residues" evidence="1">
    <location>
        <begin position="1"/>
        <end position="13"/>
    </location>
</feature>
<feature type="region of interest" description="Disordered" evidence="1">
    <location>
        <begin position="1"/>
        <end position="35"/>
    </location>
</feature>
<evidence type="ECO:0000313" key="2">
    <source>
        <dbReference type="EMBL" id="CAK0815900.1"/>
    </source>
</evidence>
<organism evidence="2 3">
    <name type="scientific">Prorocentrum cordatum</name>
    <dbReference type="NCBI Taxonomy" id="2364126"/>
    <lineage>
        <taxon>Eukaryota</taxon>
        <taxon>Sar</taxon>
        <taxon>Alveolata</taxon>
        <taxon>Dinophyceae</taxon>
        <taxon>Prorocentrales</taxon>
        <taxon>Prorocentraceae</taxon>
        <taxon>Prorocentrum</taxon>
    </lineage>
</organism>